<keyword evidence="4" id="KW-1185">Reference proteome</keyword>
<dbReference type="PRINTS" id="PR00838">
    <property type="entry name" value="V5ALLERGEN"/>
</dbReference>
<evidence type="ECO:0000313" key="3">
    <source>
        <dbReference type="EMBL" id="OWR50261.1"/>
    </source>
</evidence>
<organism evidence="3 4">
    <name type="scientific">Danaus plexippus plexippus</name>
    <dbReference type="NCBI Taxonomy" id="278856"/>
    <lineage>
        <taxon>Eukaryota</taxon>
        <taxon>Metazoa</taxon>
        <taxon>Ecdysozoa</taxon>
        <taxon>Arthropoda</taxon>
        <taxon>Hexapoda</taxon>
        <taxon>Insecta</taxon>
        <taxon>Pterygota</taxon>
        <taxon>Neoptera</taxon>
        <taxon>Endopterygota</taxon>
        <taxon>Lepidoptera</taxon>
        <taxon>Glossata</taxon>
        <taxon>Ditrysia</taxon>
        <taxon>Papilionoidea</taxon>
        <taxon>Nymphalidae</taxon>
        <taxon>Danainae</taxon>
        <taxon>Danaini</taxon>
        <taxon>Danaina</taxon>
        <taxon>Danaus</taxon>
        <taxon>Danaus</taxon>
    </lineage>
</organism>
<dbReference type="FunCoup" id="A0A212F956">
    <property type="interactions" value="129"/>
</dbReference>
<dbReference type="AlphaFoldDB" id="A0A212F956"/>
<dbReference type="InterPro" id="IPR035940">
    <property type="entry name" value="CAP_sf"/>
</dbReference>
<reference evidence="3 4" key="1">
    <citation type="journal article" date="2011" name="Cell">
        <title>The monarch butterfly genome yields insights into long-distance migration.</title>
        <authorList>
            <person name="Zhan S."/>
            <person name="Merlin C."/>
            <person name="Boore J.L."/>
            <person name="Reppert S.M."/>
        </authorList>
    </citation>
    <scope>NUCLEOTIDE SEQUENCE [LARGE SCALE GENOMIC DNA]</scope>
    <source>
        <strain evidence="3">F-2</strain>
    </source>
</reference>
<evidence type="ECO:0000256" key="2">
    <source>
        <dbReference type="ARBA" id="ARBA00022525"/>
    </source>
</evidence>
<keyword evidence="2" id="KW-0964">Secreted</keyword>
<dbReference type="GO" id="GO:0005576">
    <property type="term" value="C:extracellular region"/>
    <property type="evidence" value="ECO:0007669"/>
    <property type="project" value="UniProtKB-SubCell"/>
</dbReference>
<dbReference type="KEGG" id="dpl:KGM_209000"/>
<evidence type="ECO:0000313" key="4">
    <source>
        <dbReference type="Proteomes" id="UP000007151"/>
    </source>
</evidence>
<dbReference type="InterPro" id="IPR002413">
    <property type="entry name" value="V5_allergen-like"/>
</dbReference>
<evidence type="ECO:0000256" key="1">
    <source>
        <dbReference type="ARBA" id="ARBA00004613"/>
    </source>
</evidence>
<comment type="caution">
    <text evidence="3">The sequence shown here is derived from an EMBL/GenBank/DDBJ whole genome shotgun (WGS) entry which is preliminary data.</text>
</comment>
<dbReference type="SMART" id="SM00198">
    <property type="entry name" value="SCP"/>
    <property type="match status" value="1"/>
</dbReference>
<dbReference type="Pfam" id="PF00188">
    <property type="entry name" value="CAP"/>
    <property type="match status" value="1"/>
</dbReference>
<dbReference type="EMBL" id="AGBW02009645">
    <property type="protein sequence ID" value="OWR50261.1"/>
    <property type="molecule type" value="Genomic_DNA"/>
</dbReference>
<dbReference type="Gene3D" id="3.40.33.10">
    <property type="entry name" value="CAP"/>
    <property type="match status" value="1"/>
</dbReference>
<name>A0A212F956_DANPL</name>
<dbReference type="Proteomes" id="UP000007151">
    <property type="component" value="Unassembled WGS sequence"/>
</dbReference>
<sequence length="216" mass="24342">MYEKILVLFLVLHYTRSALIELSCSDINTFISGQNAVRQLVAEGKVEGLPPAAEMNSVVWDEELAAKAEKWAASYPKSVDPDQTIPSHRFSVSQSISVFLSNDLNYQMDFEKLQIMWFNEHENYTYGPFTQETISPSHPPVGDFVQMIWSDSVYLGCAMSENIEDELKKIYIVCEYGPSANVLGQLPYKAGKASNKLLCATDENRCENPSAKKCYE</sequence>
<protein>
    <submittedName>
        <fullName evidence="3">SCP-related protein</fullName>
    </submittedName>
</protein>
<accession>A0A212F956</accession>
<dbReference type="PANTHER" id="PTHR10334">
    <property type="entry name" value="CYSTEINE-RICH SECRETORY PROTEIN-RELATED"/>
    <property type="match status" value="1"/>
</dbReference>
<comment type="subcellular location">
    <subcellularLocation>
        <location evidence="1">Secreted</location>
    </subcellularLocation>
</comment>
<dbReference type="CDD" id="cd05380">
    <property type="entry name" value="CAP_euk"/>
    <property type="match status" value="1"/>
</dbReference>
<proteinExistence type="predicted"/>
<gene>
    <name evidence="3" type="ORF">KGM_209000</name>
</gene>
<dbReference type="InterPro" id="IPR001283">
    <property type="entry name" value="CRISP-related"/>
</dbReference>
<dbReference type="OrthoDB" id="414826at2759"/>
<dbReference type="SUPFAM" id="SSF55797">
    <property type="entry name" value="PR-1-like"/>
    <property type="match status" value="1"/>
</dbReference>
<dbReference type="eggNOG" id="KOG3017">
    <property type="taxonomic scope" value="Eukaryota"/>
</dbReference>
<dbReference type="InterPro" id="IPR014044">
    <property type="entry name" value="CAP_dom"/>
</dbReference>
<dbReference type="PRINTS" id="PR00837">
    <property type="entry name" value="V5TPXLIKE"/>
</dbReference>